<dbReference type="EC" id="1.3.1.104" evidence="11"/>
<keyword evidence="7" id="KW-0560">Oxidoreductase</keyword>
<reference evidence="15 16" key="1">
    <citation type="journal article" date="2010" name="Science">
        <title>Genomic analysis of organismal complexity in the multicellular green alga Volvox carteri.</title>
        <authorList>
            <person name="Prochnik S.E."/>
            <person name="Umen J."/>
            <person name="Nedelcu A.M."/>
            <person name="Hallmann A."/>
            <person name="Miller S.M."/>
            <person name="Nishii I."/>
            <person name="Ferris P."/>
            <person name="Kuo A."/>
            <person name="Mitros T."/>
            <person name="Fritz-Laylin L.K."/>
            <person name="Hellsten U."/>
            <person name="Chapman J."/>
            <person name="Simakov O."/>
            <person name="Rensing S.A."/>
            <person name="Terry A."/>
            <person name="Pangilinan J."/>
            <person name="Kapitonov V."/>
            <person name="Jurka J."/>
            <person name="Salamov A."/>
            <person name="Shapiro H."/>
            <person name="Schmutz J."/>
            <person name="Grimwood J."/>
            <person name="Lindquist E."/>
            <person name="Lucas S."/>
            <person name="Grigoriev I.V."/>
            <person name="Schmitt R."/>
            <person name="Kirk D."/>
            <person name="Rokhsar D.S."/>
        </authorList>
    </citation>
    <scope>NUCLEOTIDE SEQUENCE [LARGE SCALE GENOMIC DNA]</scope>
    <source>
        <strain evidence="16">f. Nagariensis / Eve</strain>
    </source>
</reference>
<dbReference type="EMBL" id="GL378360">
    <property type="protein sequence ID" value="EFJ45031.1"/>
    <property type="molecule type" value="Genomic_DNA"/>
</dbReference>
<dbReference type="InterPro" id="IPR020843">
    <property type="entry name" value="ER"/>
</dbReference>
<sequence length="985" mass="100529">MPGATSTDGDCDVNSIPARLSSPHPKWNASEFQCSICYDLLLNPVVVLLPSADQSFGVCIRLRETIEKLFPEQIAARRRAAGLTTHTHKCSGDCSPAAFPFSPSSPSSSTYTSGTSTDTASTNTATAATNTSDTATATTATTHSGSPPVVTGGPAGGGGAPGPPSASLPYPLLDLDLLSRAAEQYRELSLLISAITSVPAPPAAVVQAFTHAAASMADHVNTRRGQNGAPAAAAAAMPLHPQQAAELARLFLSSGPALTSTAAATAAAAAALRTLVSALHHQQRQAAAAAGAGAAGPDGITTAQGTAAVMAASGAADDALRTTADTVQQLTAEAAAMSHLLRMHHQQQLQAHMQAAWQAQAAAQAQAQTQQLLQLQAAQQQAAQQQYLGHYTISGGPPQPPPPPPQQPQVLISWGNGPTAAASAPVLIVGGAPAATQDPATTYPIAAAAGGQQPHATTAPLQPLPYISVPGSSTATVAVGTVVGHTPTAELYGWVQATGSAPYQDGVAGSVWPEQANAAAAGAAAAAVTGQGQVCYPLTAAAPLRFLGAQPYAAAAGSASAGGVQPMQVSLAEVLPDSAATAAAPMSPQGLQQQRLRLLPRQQQQAQVLARGASAAALPAVGLAPAGFGATAVPLVPLGGGSWHRDWNCWDCHVAQAGRASKGPELSALGVAVGGYELQLGSPINPSDVNTVQGKYPIQPALPGAVPGHEGVAEVLAVGPEVSELSPGDWVVPLAPAQGTWRSGGIFPRAHWHRVPQDIGLESASTLVINPPTALAMLENFVDMKPGDTVAQNGATSAVGEAVIQIARAKGLRTINIIRQRPDMEATVARLRDLGADLITTEERLKDDLTCDDFPPPPQSHPRLSTCNLPPPPSPPTPQSPPSNPPDGGTLVTYGGMSMQPVTAPTAAMIFKDISFRGFWLTGRWSQAQGPAGKAAALDRIVQMYRSGSLRPPAVVAFPLDLWREAFQELATPHRGRKVALSPSA</sequence>
<keyword evidence="6" id="KW-0809">Transit peptide</keyword>
<comment type="catalytic activity">
    <reaction evidence="12">
        <text>a 2,3-saturated acyl-[ACP] + NADP(+) = a (2E)-enoyl-[ACP] + NADPH + H(+)</text>
        <dbReference type="Rhea" id="RHEA:22564"/>
        <dbReference type="Rhea" id="RHEA-COMP:9925"/>
        <dbReference type="Rhea" id="RHEA-COMP:9926"/>
        <dbReference type="ChEBI" id="CHEBI:15378"/>
        <dbReference type="ChEBI" id="CHEBI:57783"/>
        <dbReference type="ChEBI" id="CHEBI:58349"/>
        <dbReference type="ChEBI" id="CHEBI:78784"/>
        <dbReference type="ChEBI" id="CHEBI:78785"/>
        <dbReference type="EC" id="1.3.1.104"/>
    </reaction>
</comment>
<feature type="region of interest" description="Disordered" evidence="13">
    <location>
        <begin position="390"/>
        <end position="410"/>
    </location>
</feature>
<keyword evidence="9" id="KW-0496">Mitochondrion</keyword>
<dbReference type="SUPFAM" id="SSF50129">
    <property type="entry name" value="GroES-like"/>
    <property type="match status" value="1"/>
</dbReference>
<dbReference type="SUPFAM" id="SSF51735">
    <property type="entry name" value="NAD(P)-binding Rossmann-fold domains"/>
    <property type="match status" value="1"/>
</dbReference>
<dbReference type="AlphaFoldDB" id="D8U5N0"/>
<evidence type="ECO:0000256" key="7">
    <source>
        <dbReference type="ARBA" id="ARBA00023002"/>
    </source>
</evidence>
<evidence type="ECO:0000256" key="9">
    <source>
        <dbReference type="ARBA" id="ARBA00023128"/>
    </source>
</evidence>
<protein>
    <recommendedName>
        <fullName evidence="11">enoyl-[acyl-carrier-protein] reductase</fullName>
        <ecNumber evidence="11">1.3.1.104</ecNumber>
    </recommendedName>
</protein>
<keyword evidence="16" id="KW-1185">Reference proteome</keyword>
<accession>D8U5N0</accession>
<dbReference type="InterPro" id="IPR011032">
    <property type="entry name" value="GroES-like_sf"/>
</dbReference>
<dbReference type="GO" id="GO:0141148">
    <property type="term" value="F:enoyl-[acyl-carrier-protein] reductase (NADPH) activity"/>
    <property type="evidence" value="ECO:0007669"/>
    <property type="project" value="UniProtKB-EC"/>
</dbReference>
<feature type="region of interest" description="Disordered" evidence="13">
    <location>
        <begin position="102"/>
        <end position="165"/>
    </location>
</feature>
<evidence type="ECO:0000313" key="16">
    <source>
        <dbReference type="Proteomes" id="UP000001058"/>
    </source>
</evidence>
<evidence type="ECO:0000256" key="6">
    <source>
        <dbReference type="ARBA" id="ARBA00022946"/>
    </source>
</evidence>
<dbReference type="InParanoid" id="D8U5N0"/>
<evidence type="ECO:0000256" key="5">
    <source>
        <dbReference type="ARBA" id="ARBA00022857"/>
    </source>
</evidence>
<proteinExistence type="inferred from homology"/>
<dbReference type="InterPro" id="IPR051034">
    <property type="entry name" value="Mito_Enoyl-ACP_Reductase"/>
</dbReference>
<dbReference type="InterPro" id="IPR013154">
    <property type="entry name" value="ADH-like_N"/>
</dbReference>
<keyword evidence="3" id="KW-0444">Lipid biosynthesis</keyword>
<dbReference type="Gene3D" id="3.40.50.720">
    <property type="entry name" value="NAD(P)-binding Rossmann-like Domain"/>
    <property type="match status" value="2"/>
</dbReference>
<dbReference type="PANTHER" id="PTHR43981:SF2">
    <property type="entry name" value="ENOYL-[ACYL-CARRIER-PROTEIN] REDUCTASE, MITOCHONDRIAL"/>
    <property type="match status" value="1"/>
</dbReference>
<evidence type="ECO:0000256" key="3">
    <source>
        <dbReference type="ARBA" id="ARBA00022516"/>
    </source>
</evidence>
<gene>
    <name evidence="15" type="ORF">VOLCADRAFT_106183</name>
</gene>
<dbReference type="SMART" id="SM00829">
    <property type="entry name" value="PKS_ER"/>
    <property type="match status" value="1"/>
</dbReference>
<dbReference type="GO" id="GO:0005739">
    <property type="term" value="C:mitochondrion"/>
    <property type="evidence" value="ECO:0007669"/>
    <property type="project" value="UniProtKB-SubCell"/>
</dbReference>
<feature type="region of interest" description="Disordered" evidence="13">
    <location>
        <begin position="848"/>
        <end position="892"/>
    </location>
</feature>
<dbReference type="PANTHER" id="PTHR43981">
    <property type="entry name" value="ENOYL-[ACYL-CARRIER-PROTEIN] REDUCTASE, MITOCHONDRIAL"/>
    <property type="match status" value="1"/>
</dbReference>
<evidence type="ECO:0000256" key="2">
    <source>
        <dbReference type="ARBA" id="ARBA00010371"/>
    </source>
</evidence>
<evidence type="ECO:0000256" key="10">
    <source>
        <dbReference type="ARBA" id="ARBA00023160"/>
    </source>
</evidence>
<keyword evidence="5" id="KW-0521">NADP</keyword>
<evidence type="ECO:0000256" key="8">
    <source>
        <dbReference type="ARBA" id="ARBA00023098"/>
    </source>
</evidence>
<keyword evidence="4" id="KW-0276">Fatty acid metabolism</keyword>
<evidence type="ECO:0000313" key="15">
    <source>
        <dbReference type="EMBL" id="EFJ45031.1"/>
    </source>
</evidence>
<feature type="domain" description="Enoyl reductase (ER)" evidence="14">
    <location>
        <begin position="663"/>
        <end position="981"/>
    </location>
</feature>
<dbReference type="Pfam" id="PF08240">
    <property type="entry name" value="ADH_N"/>
    <property type="match status" value="1"/>
</dbReference>
<dbReference type="GeneID" id="9617010"/>
<dbReference type="STRING" id="3068.D8U5N0"/>
<evidence type="ECO:0000256" key="1">
    <source>
        <dbReference type="ARBA" id="ARBA00004173"/>
    </source>
</evidence>
<feature type="compositionally biased region" description="Low complexity" evidence="13">
    <location>
        <begin position="102"/>
        <end position="152"/>
    </location>
</feature>
<feature type="compositionally biased region" description="Pro residues" evidence="13">
    <location>
        <begin position="397"/>
        <end position="407"/>
    </location>
</feature>
<dbReference type="Gene3D" id="3.90.180.10">
    <property type="entry name" value="Medium-chain alcohol dehydrogenases, catalytic domain"/>
    <property type="match status" value="2"/>
</dbReference>
<dbReference type="eggNOG" id="KOG0025">
    <property type="taxonomic scope" value="Eukaryota"/>
</dbReference>
<evidence type="ECO:0000256" key="12">
    <source>
        <dbReference type="ARBA" id="ARBA00048843"/>
    </source>
</evidence>
<evidence type="ECO:0000259" key="14">
    <source>
        <dbReference type="SMART" id="SM00829"/>
    </source>
</evidence>
<name>D8U5N0_VOLCA</name>
<organism evidence="16">
    <name type="scientific">Volvox carteri f. nagariensis</name>
    <dbReference type="NCBI Taxonomy" id="3068"/>
    <lineage>
        <taxon>Eukaryota</taxon>
        <taxon>Viridiplantae</taxon>
        <taxon>Chlorophyta</taxon>
        <taxon>core chlorophytes</taxon>
        <taxon>Chlorophyceae</taxon>
        <taxon>CS clade</taxon>
        <taxon>Chlamydomonadales</taxon>
        <taxon>Volvocaceae</taxon>
        <taxon>Volvox</taxon>
    </lineage>
</organism>
<evidence type="ECO:0000256" key="4">
    <source>
        <dbReference type="ARBA" id="ARBA00022832"/>
    </source>
</evidence>
<dbReference type="CDD" id="cd08290">
    <property type="entry name" value="ETR"/>
    <property type="match status" value="1"/>
</dbReference>
<evidence type="ECO:0000256" key="11">
    <source>
        <dbReference type="ARBA" id="ARBA00038963"/>
    </source>
</evidence>
<evidence type="ECO:0000256" key="13">
    <source>
        <dbReference type="SAM" id="MobiDB-lite"/>
    </source>
</evidence>
<dbReference type="InterPro" id="IPR036291">
    <property type="entry name" value="NAD(P)-bd_dom_sf"/>
</dbReference>
<keyword evidence="8" id="KW-0443">Lipid metabolism</keyword>
<feature type="compositionally biased region" description="Pro residues" evidence="13">
    <location>
        <begin position="869"/>
        <end position="885"/>
    </location>
</feature>
<dbReference type="RefSeq" id="XP_002954002.1">
    <property type="nucleotide sequence ID" value="XM_002953956.1"/>
</dbReference>
<dbReference type="OrthoDB" id="7482721at2759"/>
<dbReference type="Proteomes" id="UP000001058">
    <property type="component" value="Unassembled WGS sequence"/>
</dbReference>
<comment type="subcellular location">
    <subcellularLocation>
        <location evidence="1">Mitochondrion</location>
    </subcellularLocation>
</comment>
<dbReference type="GO" id="GO:0006633">
    <property type="term" value="P:fatty acid biosynthetic process"/>
    <property type="evidence" value="ECO:0007669"/>
    <property type="project" value="UniProtKB-KW"/>
</dbReference>
<dbReference type="KEGG" id="vcn:VOLCADRAFT_106183"/>
<comment type="similarity">
    <text evidence="2">Belongs to the zinc-containing alcohol dehydrogenase family. Quinone oxidoreductase subfamily.</text>
</comment>
<keyword evidence="10" id="KW-0275">Fatty acid biosynthesis</keyword>